<name>A0A195ETD0_9HYME</name>
<keyword evidence="3" id="KW-1185">Reference proteome</keyword>
<accession>A0A195ETD0</accession>
<dbReference type="EMBL" id="KQ981979">
    <property type="protein sequence ID" value="KYN31416.1"/>
    <property type="molecule type" value="Genomic_DNA"/>
</dbReference>
<dbReference type="AlphaFoldDB" id="A0A195ETD0"/>
<dbReference type="Proteomes" id="UP000078541">
    <property type="component" value="Unassembled WGS sequence"/>
</dbReference>
<evidence type="ECO:0000256" key="1">
    <source>
        <dbReference type="SAM" id="MobiDB-lite"/>
    </source>
</evidence>
<sequence length="167" mass="18225">MNEVTDETSEKASGGRSATFRSVAYVPLFSHLANRGSRKTKETAPPWTGTESARLAPKRIASRPASTDMQDSGVDGPHTTGMHRTSYRLHTPSPGAPEPLAPARASSFTFLPPSPSRALSLSLSLSHTHTHKIKKTHTHTYTPLCRYSPFLFAAFFATAYQLPLRTC</sequence>
<evidence type="ECO:0000313" key="2">
    <source>
        <dbReference type="EMBL" id="KYN31416.1"/>
    </source>
</evidence>
<gene>
    <name evidence="2" type="ORF">ALC56_14297</name>
</gene>
<reference evidence="2 3" key="1">
    <citation type="submission" date="2016-03" db="EMBL/GenBank/DDBJ databases">
        <title>Trachymyrmex septentrionalis WGS genome.</title>
        <authorList>
            <person name="Nygaard S."/>
            <person name="Hu H."/>
            <person name="Boomsma J."/>
            <person name="Zhang G."/>
        </authorList>
    </citation>
    <scope>NUCLEOTIDE SEQUENCE [LARGE SCALE GENOMIC DNA]</scope>
    <source>
        <strain evidence="2">Tsep2-gDNA-1</strain>
        <tissue evidence="2">Whole body</tissue>
    </source>
</reference>
<feature type="region of interest" description="Disordered" evidence="1">
    <location>
        <begin position="35"/>
        <end position="96"/>
    </location>
</feature>
<evidence type="ECO:0000313" key="3">
    <source>
        <dbReference type="Proteomes" id="UP000078541"/>
    </source>
</evidence>
<protein>
    <submittedName>
        <fullName evidence="2">Uncharacterized protein</fullName>
    </submittedName>
</protein>
<proteinExistence type="predicted"/>
<organism evidence="2 3">
    <name type="scientific">Trachymyrmex septentrionalis</name>
    <dbReference type="NCBI Taxonomy" id="34720"/>
    <lineage>
        <taxon>Eukaryota</taxon>
        <taxon>Metazoa</taxon>
        <taxon>Ecdysozoa</taxon>
        <taxon>Arthropoda</taxon>
        <taxon>Hexapoda</taxon>
        <taxon>Insecta</taxon>
        <taxon>Pterygota</taxon>
        <taxon>Neoptera</taxon>
        <taxon>Endopterygota</taxon>
        <taxon>Hymenoptera</taxon>
        <taxon>Apocrita</taxon>
        <taxon>Aculeata</taxon>
        <taxon>Formicoidea</taxon>
        <taxon>Formicidae</taxon>
        <taxon>Myrmicinae</taxon>
        <taxon>Trachymyrmex</taxon>
    </lineage>
</organism>